<dbReference type="PANTHER" id="PTHR21683">
    <property type="entry name" value="COILED-COIL DOMAIN-CONTAINING PROTEIN 42 LIKE-2-LIKE-RELATED"/>
    <property type="match status" value="1"/>
</dbReference>
<keyword evidence="1" id="KW-0175">Coiled coil</keyword>
<dbReference type="AlphaFoldDB" id="A0A4Z2FJF2"/>
<dbReference type="OrthoDB" id="10264063at2759"/>
<name>A0A4Z2FJF2_9TELE</name>
<dbReference type="InterPro" id="IPR051147">
    <property type="entry name" value="CFAP_domain-containing"/>
</dbReference>
<gene>
    <name evidence="3" type="primary">CFAP100</name>
    <name evidence="3" type="ORF">EYF80_048755</name>
</gene>
<reference evidence="3 4" key="1">
    <citation type="submission" date="2019-03" db="EMBL/GenBank/DDBJ databases">
        <title>First draft genome of Liparis tanakae, snailfish: a comprehensive survey of snailfish specific genes.</title>
        <authorList>
            <person name="Kim W."/>
            <person name="Song I."/>
            <person name="Jeong J.-H."/>
            <person name="Kim D."/>
            <person name="Kim S."/>
            <person name="Ryu S."/>
            <person name="Song J.Y."/>
            <person name="Lee S.K."/>
        </authorList>
    </citation>
    <scope>NUCLEOTIDE SEQUENCE [LARGE SCALE GENOMIC DNA]</scope>
    <source>
        <tissue evidence="3">Muscle</tissue>
    </source>
</reference>
<organism evidence="3 4">
    <name type="scientific">Liparis tanakae</name>
    <name type="common">Tanaka's snailfish</name>
    <dbReference type="NCBI Taxonomy" id="230148"/>
    <lineage>
        <taxon>Eukaryota</taxon>
        <taxon>Metazoa</taxon>
        <taxon>Chordata</taxon>
        <taxon>Craniata</taxon>
        <taxon>Vertebrata</taxon>
        <taxon>Euteleostomi</taxon>
        <taxon>Actinopterygii</taxon>
        <taxon>Neopterygii</taxon>
        <taxon>Teleostei</taxon>
        <taxon>Neoteleostei</taxon>
        <taxon>Acanthomorphata</taxon>
        <taxon>Eupercaria</taxon>
        <taxon>Perciformes</taxon>
        <taxon>Cottioidei</taxon>
        <taxon>Cottales</taxon>
        <taxon>Liparidae</taxon>
        <taxon>Liparis</taxon>
    </lineage>
</organism>
<feature type="region of interest" description="Disordered" evidence="2">
    <location>
        <begin position="175"/>
        <end position="240"/>
    </location>
</feature>
<feature type="compositionally biased region" description="Basic and acidic residues" evidence="2">
    <location>
        <begin position="218"/>
        <end position="230"/>
    </location>
</feature>
<protein>
    <submittedName>
        <fullName evidence="3">Cilia-and flagella-associated protein 100</fullName>
    </submittedName>
</protein>
<keyword evidence="3" id="KW-0969">Cilium</keyword>
<evidence type="ECO:0000313" key="4">
    <source>
        <dbReference type="Proteomes" id="UP000314294"/>
    </source>
</evidence>
<dbReference type="PANTHER" id="PTHR21683:SF3">
    <property type="entry name" value="CILIA AND FLAGELLA ASSOCIATED PROTEIN 100"/>
    <property type="match status" value="1"/>
</dbReference>
<evidence type="ECO:0000256" key="1">
    <source>
        <dbReference type="SAM" id="Coils"/>
    </source>
</evidence>
<feature type="compositionally biased region" description="Basic and acidic residues" evidence="2">
    <location>
        <begin position="175"/>
        <end position="201"/>
    </location>
</feature>
<dbReference type="EMBL" id="SRLO01001136">
    <property type="protein sequence ID" value="TNN41091.1"/>
    <property type="molecule type" value="Genomic_DNA"/>
</dbReference>
<evidence type="ECO:0000256" key="2">
    <source>
        <dbReference type="SAM" id="MobiDB-lite"/>
    </source>
</evidence>
<feature type="coiled-coil region" evidence="1">
    <location>
        <begin position="58"/>
        <end position="103"/>
    </location>
</feature>
<accession>A0A4Z2FJF2</accession>
<dbReference type="Proteomes" id="UP000314294">
    <property type="component" value="Unassembled WGS sequence"/>
</dbReference>
<feature type="compositionally biased region" description="Polar residues" evidence="2">
    <location>
        <begin position="1"/>
        <end position="12"/>
    </location>
</feature>
<sequence length="240" mass="28016">MLGDTLSTTTKLNSDDSEYEDEPELYFTDPQQILDLMTDLTDKSLFLIQNTATVEETAKDLRRSLETTKKKIKKETEQQTLQINEMSQKIAAEKARSDKLKQMVLVHVSLNTEDQDVMWDALGQKVGDVYRHCVDGQITNLNILEKLAHIENRMTLLLQGLDNLPEEKLMMMKKIKDSERRSRQRDEQLREQMEKQKERVGKKLMPRSKTVTQTARVRNVEKSPTEDEKYSYLFSPEDEE</sequence>
<feature type="region of interest" description="Disordered" evidence="2">
    <location>
        <begin position="1"/>
        <end position="22"/>
    </location>
</feature>
<keyword evidence="4" id="KW-1185">Reference proteome</keyword>
<comment type="caution">
    <text evidence="3">The sequence shown here is derived from an EMBL/GenBank/DDBJ whole genome shotgun (WGS) entry which is preliminary data.</text>
</comment>
<evidence type="ECO:0000313" key="3">
    <source>
        <dbReference type="EMBL" id="TNN41091.1"/>
    </source>
</evidence>
<proteinExistence type="predicted"/>
<keyword evidence="3" id="KW-0282">Flagellum</keyword>
<keyword evidence="3" id="KW-0966">Cell projection</keyword>